<comment type="subcellular location">
    <subcellularLocation>
        <location evidence="1 3">Nucleus</location>
    </subcellularLocation>
</comment>
<dbReference type="Proteomes" id="UP000594263">
    <property type="component" value="Unplaced"/>
</dbReference>
<dbReference type="PANTHER" id="PTHR46548:SF1">
    <property type="entry name" value="BAH AND TFIIS DOMAIN-CONTAINING PROTEIN-RELATED"/>
    <property type="match status" value="1"/>
</dbReference>
<dbReference type="InterPro" id="IPR017923">
    <property type="entry name" value="TFIIS_N"/>
</dbReference>
<feature type="region of interest" description="Disordered" evidence="4">
    <location>
        <begin position="484"/>
        <end position="513"/>
    </location>
</feature>
<sequence>MRQSVNPSSYSGKLASNSVSATLVNSVVDGLECSSSSPSRLKSKKREREDDCLDPMERTAKLVNQFKLDIRNIFEKRELTDSEAVDKIIQLIHTDKDEKKLDLVSRSKIAKAIASTSDFRCLSQFVELRGVSILDDWLQEVHKGKTGSGTSLKEGDKSVEEFISILLNALNKLPVNLHELRTSNIGKSVNMLRSHKNMDIQKKARRLVDLWKKRVEAELVHSSAKAASTEDAIGSAKSPASGISHWGNRSSCDNLLINHSKIGSVRKESEAQTRVQLVAKSASDSIGSSKSALIPAAVDMNQKDFQCKLADGGQCSDVPLSVNGDNKSCSSSLSHNCQSCSSDPINTEGCPGKEDSRSSSAGSMSMKTVSKDGSCEKRLIRGLMGPSFSGIHKETRSKRITLRRSRHYDKISRSESNEKENKLPISDGYNKKLIVKFPNRVRWPVKSVTCRPPDEPSLMGCKPDLSEFVSKGNSEDWKHNLGSDAITESWQSNESKDPLTVSDEGEGNPATTPEKVIKNMDCVMNLNKESVDVSLSSMVRKNVVPIHKRSTKFLSVAMDGCARDAELFTSVTPASNFGMNLLADVATGEMAKSDMIRHRNAEVALVEGGPCLGRNDLSANAGKHAQEPSVKLNTFGTDEDIEMQIEAGATLAMLRKGAPGCLINDSLVRDMDSSIMQVKQTASLVKNCIEKLDKTVVTSYLDAMTNEMVVRQNNSIVLNEEADEILDKPISKFPISECGNTLENVVNGIIDEAASKSIKVADPSMHIVATTTRSGDGSTSAAVSNLVKKGEENVLLLKEFGKNIRIITSAEIHPNKPDKIKCQTTNLVDSWQCINPKAEQKNQEQGDESGMNLKMDANVLPVSLGHKSECVVHIKKQNEFEHHCEAKHDSTCKLDTGKEVIVCVSANTDVISPSSGLASRPKFEFDLNECCDAGKGVYDTPVMTLLSTSSAYCVKNSLPDPISGGFSTPVTVAAAAKGPFNPPGDLLKNKREVGWKGSAATSAFRPAEPRKALAIQSSIKSSSVADVSPSKETHLNIDLNVAYEDTPSRTVLGLSNNVPESVKGADSSGFDLNLSDQVILMGQRFGDKDYNPDLLPYLSKFTGSIPAGPSSNQKGFDLNNCLDDVTSETICFSDRNRLQSQIPITSLKMNSVGMGNLLSWFPGHPVSTQPVPPFGTAVNHPVLLPAAGEPQRFISISNGLSTGAPEGPVFTSSPALSFNSSFQHANFPFGTSFPMVSASFPGSPVFVSSSSGRRQNFVPGPSQLSGPGAAMYSNYYPRPFLVSVTDNNSNIGRQPWDLNARPGGPETEGRNSTLPYGTSQLSFANAHSLPMDQARMYQAAGTVIRRQVPEGNWDTEKQKQHLWH</sequence>
<reference evidence="6" key="1">
    <citation type="submission" date="2021-01" db="UniProtKB">
        <authorList>
            <consortium name="EnsemblPlants"/>
        </authorList>
    </citation>
    <scope>IDENTIFICATION</scope>
</reference>
<organism evidence="6 7">
    <name type="scientific">Kalanchoe fedtschenkoi</name>
    <name type="common">Lavender scallops</name>
    <name type="synonym">South American air plant</name>
    <dbReference type="NCBI Taxonomy" id="63787"/>
    <lineage>
        <taxon>Eukaryota</taxon>
        <taxon>Viridiplantae</taxon>
        <taxon>Streptophyta</taxon>
        <taxon>Embryophyta</taxon>
        <taxon>Tracheophyta</taxon>
        <taxon>Spermatophyta</taxon>
        <taxon>Magnoliopsida</taxon>
        <taxon>eudicotyledons</taxon>
        <taxon>Gunneridae</taxon>
        <taxon>Pentapetalae</taxon>
        <taxon>Saxifragales</taxon>
        <taxon>Crassulaceae</taxon>
        <taxon>Kalanchoe</taxon>
    </lineage>
</organism>
<evidence type="ECO:0000256" key="2">
    <source>
        <dbReference type="ARBA" id="ARBA00023242"/>
    </source>
</evidence>
<dbReference type="Gene3D" id="1.20.930.10">
    <property type="entry name" value="Conserved domain common to transcription factors TFIIS, elongin A, CRSP70"/>
    <property type="match status" value="1"/>
</dbReference>
<evidence type="ECO:0000259" key="5">
    <source>
        <dbReference type="PROSITE" id="PS51319"/>
    </source>
</evidence>
<evidence type="ECO:0000256" key="4">
    <source>
        <dbReference type="SAM" id="MobiDB-lite"/>
    </source>
</evidence>
<dbReference type="Pfam" id="PF08711">
    <property type="entry name" value="Med26"/>
    <property type="match status" value="1"/>
</dbReference>
<dbReference type="Gramene" id="Kaladp0048s0111.1.v1.1">
    <property type="protein sequence ID" value="Kaladp0048s0111.1.v1.1.CDS.1"/>
    <property type="gene ID" value="Kaladp0048s0111.v1.1"/>
</dbReference>
<protein>
    <recommendedName>
        <fullName evidence="5">TFIIS N-terminal domain-containing protein</fullName>
    </recommendedName>
</protein>
<evidence type="ECO:0000256" key="1">
    <source>
        <dbReference type="ARBA" id="ARBA00004123"/>
    </source>
</evidence>
<proteinExistence type="predicted"/>
<dbReference type="SUPFAM" id="SSF47676">
    <property type="entry name" value="Conserved domain common to transcription factors TFIIS, elongin A, CRSP70"/>
    <property type="match status" value="1"/>
</dbReference>
<dbReference type="CDD" id="cd00183">
    <property type="entry name" value="TFIIS_I"/>
    <property type="match status" value="1"/>
</dbReference>
<dbReference type="SMART" id="SM00509">
    <property type="entry name" value="TFS2N"/>
    <property type="match status" value="1"/>
</dbReference>
<feature type="region of interest" description="Disordered" evidence="4">
    <location>
        <begin position="343"/>
        <end position="371"/>
    </location>
</feature>
<dbReference type="InterPro" id="IPR003617">
    <property type="entry name" value="TFIIS/CRSP70_N_sub"/>
</dbReference>
<feature type="domain" description="TFIIS N-terminal" evidence="5">
    <location>
        <begin position="139"/>
        <end position="218"/>
    </location>
</feature>
<name>A0A7N0TYN3_KALFE</name>
<dbReference type="InterPro" id="IPR035441">
    <property type="entry name" value="TFIIS/LEDGF_dom_sf"/>
</dbReference>
<dbReference type="EnsemblPlants" id="Kaladp0048s0111.1.v1.1">
    <property type="protein sequence ID" value="Kaladp0048s0111.1.v1.1.CDS.1"/>
    <property type="gene ID" value="Kaladp0048s0111.v1.1"/>
</dbReference>
<dbReference type="GO" id="GO:0005634">
    <property type="term" value="C:nucleus"/>
    <property type="evidence" value="ECO:0007669"/>
    <property type="project" value="UniProtKB-SubCell"/>
</dbReference>
<evidence type="ECO:0000256" key="3">
    <source>
        <dbReference type="PROSITE-ProRule" id="PRU00649"/>
    </source>
</evidence>
<accession>A0A7N0TYN3</accession>
<evidence type="ECO:0000313" key="7">
    <source>
        <dbReference type="Proteomes" id="UP000594263"/>
    </source>
</evidence>
<keyword evidence="2 3" id="KW-0539">Nucleus</keyword>
<dbReference type="PANTHER" id="PTHR46548">
    <property type="entry name" value="BAH AND TFIIS DOMAIN-CONTAINING PROTEIN-RELATED"/>
    <property type="match status" value="1"/>
</dbReference>
<keyword evidence="7" id="KW-1185">Reference proteome</keyword>
<dbReference type="PROSITE" id="PS51319">
    <property type="entry name" value="TFIIS_N"/>
    <property type="match status" value="1"/>
</dbReference>
<evidence type="ECO:0000313" key="6">
    <source>
        <dbReference type="EnsemblPlants" id="Kaladp0048s0111.1.v1.1.CDS.1"/>
    </source>
</evidence>
<feature type="region of interest" description="Disordered" evidence="4">
    <location>
        <begin position="31"/>
        <end position="53"/>
    </location>
</feature>
<feature type="region of interest" description="Disordered" evidence="4">
    <location>
        <begin position="1293"/>
        <end position="1314"/>
    </location>
</feature>
<feature type="compositionally biased region" description="Low complexity" evidence="4">
    <location>
        <begin position="358"/>
        <end position="368"/>
    </location>
</feature>